<dbReference type="AlphaFoldDB" id="A0A1G7XM29"/>
<dbReference type="InterPro" id="IPR042099">
    <property type="entry name" value="ANL_N_sf"/>
</dbReference>
<dbReference type="GO" id="GO:0005524">
    <property type="term" value="F:ATP binding"/>
    <property type="evidence" value="ECO:0007669"/>
    <property type="project" value="UniProtKB-KW"/>
</dbReference>
<feature type="domain" description="AMP-dependent synthetase/ligase" evidence="4">
    <location>
        <begin position="26"/>
        <end position="434"/>
    </location>
</feature>
<dbReference type="Proteomes" id="UP000217076">
    <property type="component" value="Unassembled WGS sequence"/>
</dbReference>
<accession>A0A1G7XM29</accession>
<dbReference type="Gene3D" id="3.40.50.12780">
    <property type="entry name" value="N-terminal domain of ligase-like"/>
    <property type="match status" value="1"/>
</dbReference>
<evidence type="ECO:0000256" key="3">
    <source>
        <dbReference type="ARBA" id="ARBA00024484"/>
    </source>
</evidence>
<sequence length="604" mass="65203">MTATPPAALPEHAVDCRACDSLLDLFRRQVARHPERPLISQRRQGRWQAQSWGAVAEQVDHLAAGLVAQGARPGQRVLLLSENRPEWLIADLAIMSAGGITTPAYVTHTVDDLVHLLSDSGAEIAIASTAALGARLLAALPRATACRTVILIEPVDDTPPEGVRALSWEAVLKAGEGQPRPASEAGLKRTDTACIIYTSGTGGAPKGVMTSHGAILHNCHGAQQVLNDLGLDDEIFLSFLPLSHAYEHTAGQFFPMSVAAHIHYAESVEKLAGNMLEVRPTIMTAVPRLYELLRQRTLSAMAQQGRVKRWLFQLALALGRRRLAGPLPPYLIPLDRLLDRLVRAKVAARFGGRLKALVSGGAPLTPEVGEFFTALGMRLLQGYGQTETGPVVSVNPPGRVRLDAVGPPLVDTRVRIAEDGEILVAGELVMQGYWNNPEATRAALDAEGWVHTGDIGRLEADGHLAITDRKKDIIVNSGGDNIAPQRVESALTLEREIGQAMVDGDRRPHLVALLVPDPGWLAELFGDDLPEDPEEVAADPTVRAGLEAAVKRANGRLQSIEKVRRFAIIGDPFSVDNGLLTPTMKIRRHAIRAAHGPRIEALYR</sequence>
<dbReference type="Pfam" id="PF00501">
    <property type="entry name" value="AMP-binding"/>
    <property type="match status" value="1"/>
</dbReference>
<proteinExistence type="predicted"/>
<dbReference type="EMBL" id="FNCV01000003">
    <property type="protein sequence ID" value="SDG85254.1"/>
    <property type="molecule type" value="Genomic_DNA"/>
</dbReference>
<gene>
    <name evidence="5" type="ORF">SAMN05421742_10331</name>
</gene>
<dbReference type="InterPro" id="IPR045851">
    <property type="entry name" value="AMP-bd_C_sf"/>
</dbReference>
<dbReference type="GO" id="GO:0004467">
    <property type="term" value="F:long-chain fatty acid-CoA ligase activity"/>
    <property type="evidence" value="ECO:0007669"/>
    <property type="project" value="UniProtKB-EC"/>
</dbReference>
<dbReference type="Gene3D" id="3.30.300.30">
    <property type="match status" value="1"/>
</dbReference>
<dbReference type="PANTHER" id="PTHR43272:SF33">
    <property type="entry name" value="AMP-BINDING DOMAIN-CONTAINING PROTEIN-RELATED"/>
    <property type="match status" value="1"/>
</dbReference>
<evidence type="ECO:0000313" key="6">
    <source>
        <dbReference type="Proteomes" id="UP000217076"/>
    </source>
</evidence>
<name>A0A1G7XM29_9PROT</name>
<dbReference type="PANTHER" id="PTHR43272">
    <property type="entry name" value="LONG-CHAIN-FATTY-ACID--COA LIGASE"/>
    <property type="match status" value="1"/>
</dbReference>
<organism evidence="5 6">
    <name type="scientific">Roseospirillum parvum</name>
    <dbReference type="NCBI Taxonomy" id="83401"/>
    <lineage>
        <taxon>Bacteria</taxon>
        <taxon>Pseudomonadati</taxon>
        <taxon>Pseudomonadota</taxon>
        <taxon>Alphaproteobacteria</taxon>
        <taxon>Rhodospirillales</taxon>
        <taxon>Rhodospirillaceae</taxon>
        <taxon>Roseospirillum</taxon>
    </lineage>
</organism>
<protein>
    <submittedName>
        <fullName evidence="5">Long-chain acyl-CoA synthetase</fullName>
    </submittedName>
</protein>
<comment type="catalytic activity">
    <reaction evidence="3">
        <text>a long-chain fatty acid + ATP + CoA = a long-chain fatty acyl-CoA + AMP + diphosphate</text>
        <dbReference type="Rhea" id="RHEA:15421"/>
        <dbReference type="ChEBI" id="CHEBI:30616"/>
        <dbReference type="ChEBI" id="CHEBI:33019"/>
        <dbReference type="ChEBI" id="CHEBI:57287"/>
        <dbReference type="ChEBI" id="CHEBI:57560"/>
        <dbReference type="ChEBI" id="CHEBI:83139"/>
        <dbReference type="ChEBI" id="CHEBI:456215"/>
        <dbReference type="EC" id="6.2.1.3"/>
    </reaction>
    <physiologicalReaction direction="left-to-right" evidence="3">
        <dbReference type="Rhea" id="RHEA:15422"/>
    </physiologicalReaction>
</comment>
<evidence type="ECO:0000256" key="1">
    <source>
        <dbReference type="ARBA" id="ARBA00022741"/>
    </source>
</evidence>
<dbReference type="STRING" id="83401.SAMN05421742_10331"/>
<keyword evidence="6" id="KW-1185">Reference proteome</keyword>
<evidence type="ECO:0000313" key="5">
    <source>
        <dbReference type="EMBL" id="SDG85254.1"/>
    </source>
</evidence>
<evidence type="ECO:0000259" key="4">
    <source>
        <dbReference type="Pfam" id="PF00501"/>
    </source>
</evidence>
<dbReference type="CDD" id="cd05907">
    <property type="entry name" value="VL_LC_FACS_like"/>
    <property type="match status" value="1"/>
</dbReference>
<keyword evidence="1" id="KW-0547">Nucleotide-binding</keyword>
<evidence type="ECO:0000256" key="2">
    <source>
        <dbReference type="ARBA" id="ARBA00022840"/>
    </source>
</evidence>
<dbReference type="OrthoDB" id="9803968at2"/>
<dbReference type="Pfam" id="PF23562">
    <property type="entry name" value="AMP-binding_C_3"/>
    <property type="match status" value="1"/>
</dbReference>
<dbReference type="RefSeq" id="WP_092616624.1">
    <property type="nucleotide sequence ID" value="NZ_FNCV01000003.1"/>
</dbReference>
<reference evidence="6" key="1">
    <citation type="submission" date="2016-10" db="EMBL/GenBank/DDBJ databases">
        <authorList>
            <person name="Varghese N."/>
            <person name="Submissions S."/>
        </authorList>
    </citation>
    <scope>NUCLEOTIDE SEQUENCE [LARGE SCALE GENOMIC DNA]</scope>
    <source>
        <strain evidence="6">930I</strain>
    </source>
</reference>
<dbReference type="InterPro" id="IPR000873">
    <property type="entry name" value="AMP-dep_synth/lig_dom"/>
</dbReference>
<dbReference type="SUPFAM" id="SSF56801">
    <property type="entry name" value="Acetyl-CoA synthetase-like"/>
    <property type="match status" value="1"/>
</dbReference>
<dbReference type="GO" id="GO:0016020">
    <property type="term" value="C:membrane"/>
    <property type="evidence" value="ECO:0007669"/>
    <property type="project" value="TreeGrafter"/>
</dbReference>
<keyword evidence="2" id="KW-0067">ATP-binding</keyword>